<reference evidence="2" key="1">
    <citation type="journal article" date="2021" name="Proc. Natl. Acad. Sci. U.S.A.">
        <title>A Catalog of Tens of Thousands of Viruses from Human Metagenomes Reveals Hidden Associations with Chronic Diseases.</title>
        <authorList>
            <person name="Tisza M.J."/>
            <person name="Buck C.B."/>
        </authorList>
    </citation>
    <scope>NUCLEOTIDE SEQUENCE</scope>
    <source>
        <strain evidence="2">Ctg4a4</strain>
    </source>
</reference>
<dbReference type="EMBL" id="BK016202">
    <property type="protein sequence ID" value="DAG02023.1"/>
    <property type="molecule type" value="Genomic_DNA"/>
</dbReference>
<organism evidence="2">
    <name type="scientific">Siphoviridae sp. ctg4a4</name>
    <dbReference type="NCBI Taxonomy" id="2825602"/>
    <lineage>
        <taxon>Viruses</taxon>
        <taxon>Duplodnaviria</taxon>
        <taxon>Heunggongvirae</taxon>
        <taxon>Uroviricota</taxon>
        <taxon>Caudoviricetes</taxon>
    </lineage>
</organism>
<keyword evidence="1" id="KW-0472">Membrane</keyword>
<sequence>MVSLVWQFVAFLIGMMVAGWLLFIIGTFFVALFETIAKYIKKS</sequence>
<protein>
    <submittedName>
        <fullName evidence="2">Uncharacterized protein</fullName>
    </submittedName>
</protein>
<name>A0A8S5V5Y0_9CAUD</name>
<keyword evidence="1" id="KW-0812">Transmembrane</keyword>
<evidence type="ECO:0000256" key="1">
    <source>
        <dbReference type="SAM" id="Phobius"/>
    </source>
</evidence>
<evidence type="ECO:0000313" key="2">
    <source>
        <dbReference type="EMBL" id="DAG02023.1"/>
    </source>
</evidence>
<keyword evidence="1" id="KW-1133">Transmembrane helix</keyword>
<accession>A0A8S5V5Y0</accession>
<proteinExistence type="predicted"/>
<feature type="transmembrane region" description="Helical" evidence="1">
    <location>
        <begin position="6"/>
        <end position="33"/>
    </location>
</feature>